<protein>
    <submittedName>
        <fullName evidence="2">Uncharacterized protein</fullName>
    </submittedName>
</protein>
<dbReference type="EMBL" id="BLXT01008494">
    <property type="protein sequence ID" value="GFO49522.1"/>
    <property type="molecule type" value="Genomic_DNA"/>
</dbReference>
<proteinExistence type="predicted"/>
<reference evidence="2 3" key="1">
    <citation type="journal article" date="2021" name="Elife">
        <title>Chloroplast acquisition without the gene transfer in kleptoplastic sea slugs, Plakobranchus ocellatus.</title>
        <authorList>
            <person name="Maeda T."/>
            <person name="Takahashi S."/>
            <person name="Yoshida T."/>
            <person name="Shimamura S."/>
            <person name="Takaki Y."/>
            <person name="Nagai Y."/>
            <person name="Toyoda A."/>
            <person name="Suzuki Y."/>
            <person name="Arimoto A."/>
            <person name="Ishii H."/>
            <person name="Satoh N."/>
            <person name="Nishiyama T."/>
            <person name="Hasebe M."/>
            <person name="Maruyama T."/>
            <person name="Minagawa J."/>
            <person name="Obokata J."/>
            <person name="Shigenobu S."/>
        </authorList>
    </citation>
    <scope>NUCLEOTIDE SEQUENCE [LARGE SCALE GENOMIC DNA]</scope>
</reference>
<evidence type="ECO:0000256" key="1">
    <source>
        <dbReference type="SAM" id="MobiDB-lite"/>
    </source>
</evidence>
<dbReference type="AlphaFoldDB" id="A0AAV4DZR3"/>
<accession>A0AAV4DZR3</accession>
<keyword evidence="3" id="KW-1185">Reference proteome</keyword>
<sequence>MVESLSCVPPTSPTERTKDVDIERMSRHDVSPTNPVATGCPGSGVNRSSKKARWTRSIAIFLLTFRKLSPACSVLKTGTGQSAAFDFKGLRPRNPNSNLPLKLKCSFDLSKSSLTNVTRLKIMRTKIREDKTPFRTIAVVGPKGVGYALSPNLISASGKIGPTSQLDVTYKIKVAGYCFEYACVAEGTNQVGARRFAHTKIRISSVMRTGCLPRKPTSNDNWLHG</sequence>
<dbReference type="Proteomes" id="UP000735302">
    <property type="component" value="Unassembled WGS sequence"/>
</dbReference>
<gene>
    <name evidence="2" type="ORF">PoB_007602700</name>
</gene>
<evidence type="ECO:0000313" key="3">
    <source>
        <dbReference type="Proteomes" id="UP000735302"/>
    </source>
</evidence>
<evidence type="ECO:0000313" key="2">
    <source>
        <dbReference type="EMBL" id="GFO49522.1"/>
    </source>
</evidence>
<name>A0AAV4DZR3_9GAST</name>
<organism evidence="2 3">
    <name type="scientific">Plakobranchus ocellatus</name>
    <dbReference type="NCBI Taxonomy" id="259542"/>
    <lineage>
        <taxon>Eukaryota</taxon>
        <taxon>Metazoa</taxon>
        <taxon>Spiralia</taxon>
        <taxon>Lophotrochozoa</taxon>
        <taxon>Mollusca</taxon>
        <taxon>Gastropoda</taxon>
        <taxon>Heterobranchia</taxon>
        <taxon>Euthyneura</taxon>
        <taxon>Panpulmonata</taxon>
        <taxon>Sacoglossa</taxon>
        <taxon>Placobranchoidea</taxon>
        <taxon>Plakobranchidae</taxon>
        <taxon>Plakobranchus</taxon>
    </lineage>
</organism>
<comment type="caution">
    <text evidence="2">The sequence shown here is derived from an EMBL/GenBank/DDBJ whole genome shotgun (WGS) entry which is preliminary data.</text>
</comment>
<feature type="region of interest" description="Disordered" evidence="1">
    <location>
        <begin position="28"/>
        <end position="48"/>
    </location>
</feature>